<dbReference type="InterPro" id="IPR000515">
    <property type="entry name" value="MetI-like"/>
</dbReference>
<feature type="transmembrane region" description="Helical" evidence="7">
    <location>
        <begin position="156"/>
        <end position="179"/>
    </location>
</feature>
<accession>A0A543A5J2</accession>
<dbReference type="GO" id="GO:0055085">
    <property type="term" value="P:transmembrane transport"/>
    <property type="evidence" value="ECO:0007669"/>
    <property type="project" value="InterPro"/>
</dbReference>
<feature type="domain" description="ABC transmembrane type-1" evidence="8">
    <location>
        <begin position="71"/>
        <end position="287"/>
    </location>
</feature>
<comment type="subcellular location">
    <subcellularLocation>
        <location evidence="1 7">Cell membrane</location>
        <topology evidence="1 7">Multi-pass membrane protein</topology>
    </subcellularLocation>
</comment>
<evidence type="ECO:0000256" key="5">
    <source>
        <dbReference type="ARBA" id="ARBA00022989"/>
    </source>
</evidence>
<name>A0A543A5J2_9ACTN</name>
<comment type="similarity">
    <text evidence="7">Belongs to the binding-protein-dependent transport system permease family.</text>
</comment>
<feature type="transmembrane region" description="Helical" evidence="7">
    <location>
        <begin position="108"/>
        <end position="128"/>
    </location>
</feature>
<dbReference type="PANTHER" id="PTHR30193">
    <property type="entry name" value="ABC TRANSPORTER PERMEASE PROTEIN"/>
    <property type="match status" value="1"/>
</dbReference>
<keyword evidence="4 7" id="KW-0812">Transmembrane</keyword>
<evidence type="ECO:0000256" key="2">
    <source>
        <dbReference type="ARBA" id="ARBA00022448"/>
    </source>
</evidence>
<dbReference type="GO" id="GO:0005886">
    <property type="term" value="C:plasma membrane"/>
    <property type="evidence" value="ECO:0007669"/>
    <property type="project" value="UniProtKB-SubCell"/>
</dbReference>
<dbReference type="Pfam" id="PF00528">
    <property type="entry name" value="BPD_transp_1"/>
    <property type="match status" value="1"/>
</dbReference>
<dbReference type="PANTHER" id="PTHR30193:SF44">
    <property type="entry name" value="LACTOSE TRANSPORT SYSTEM PERMEASE PROTEIN LACF"/>
    <property type="match status" value="1"/>
</dbReference>
<evidence type="ECO:0000256" key="4">
    <source>
        <dbReference type="ARBA" id="ARBA00022692"/>
    </source>
</evidence>
<dbReference type="SUPFAM" id="SSF161098">
    <property type="entry name" value="MetI-like"/>
    <property type="match status" value="1"/>
</dbReference>
<evidence type="ECO:0000256" key="1">
    <source>
        <dbReference type="ARBA" id="ARBA00004651"/>
    </source>
</evidence>
<evidence type="ECO:0000313" key="10">
    <source>
        <dbReference type="Proteomes" id="UP000320209"/>
    </source>
</evidence>
<sequence length="295" mass="32505">MMSSRVREHKWFTPWLLVAPATLWLCVFNLYPALNTVYMAFTNKKPLGGGELVGLANFERMLDDDQLVYALTNSILYMLVCVPLLTMLPLLLAVLVEKKLPGLTFFRVAFYTPVVASAVVVALIWNWMLDDRGAINAILQALKVVQEPLPFLTDRWLLLFSAISLTVWKGLGYYMIIYLSALGNVGKELHEAAAVDGAGPVRRFWSITVPGVRGTMLLITILITVSSLRIFSELFVMTGGTGGPGGRVSSVVMLIQMYSTGFTGHLGYASALSLLLFALTLVPMVLLARLNRKDA</sequence>
<keyword evidence="6 7" id="KW-0472">Membrane</keyword>
<dbReference type="Gene3D" id="1.10.3720.10">
    <property type="entry name" value="MetI-like"/>
    <property type="match status" value="1"/>
</dbReference>
<proteinExistence type="inferred from homology"/>
<keyword evidence="5 7" id="KW-1133">Transmembrane helix</keyword>
<keyword evidence="2 7" id="KW-0813">Transport</keyword>
<evidence type="ECO:0000256" key="6">
    <source>
        <dbReference type="ARBA" id="ARBA00023136"/>
    </source>
</evidence>
<feature type="transmembrane region" description="Helical" evidence="7">
    <location>
        <begin position="12"/>
        <end position="31"/>
    </location>
</feature>
<evidence type="ECO:0000259" key="8">
    <source>
        <dbReference type="PROSITE" id="PS50928"/>
    </source>
</evidence>
<feature type="transmembrane region" description="Helical" evidence="7">
    <location>
        <begin position="212"/>
        <end position="231"/>
    </location>
</feature>
<feature type="transmembrane region" description="Helical" evidence="7">
    <location>
        <begin position="75"/>
        <end position="96"/>
    </location>
</feature>
<organism evidence="9 10">
    <name type="scientific">Nocardioides albertanoniae</name>
    <dbReference type="NCBI Taxonomy" id="1175486"/>
    <lineage>
        <taxon>Bacteria</taxon>
        <taxon>Bacillati</taxon>
        <taxon>Actinomycetota</taxon>
        <taxon>Actinomycetes</taxon>
        <taxon>Propionibacteriales</taxon>
        <taxon>Nocardioidaceae</taxon>
        <taxon>Nocardioides</taxon>
    </lineage>
</organism>
<reference evidence="9 10" key="1">
    <citation type="submission" date="2019-06" db="EMBL/GenBank/DDBJ databases">
        <title>Sequencing the genomes of 1000 actinobacteria strains.</title>
        <authorList>
            <person name="Klenk H.-P."/>
        </authorList>
    </citation>
    <scope>NUCLEOTIDE SEQUENCE [LARGE SCALE GENOMIC DNA]</scope>
    <source>
        <strain evidence="9 10">DSM 25218</strain>
    </source>
</reference>
<comment type="caution">
    <text evidence="9">The sequence shown here is derived from an EMBL/GenBank/DDBJ whole genome shotgun (WGS) entry which is preliminary data.</text>
</comment>
<protein>
    <submittedName>
        <fullName evidence="9">Carbohydrate ABC transporter membrane protein 1 (CUT1 family)</fullName>
    </submittedName>
</protein>
<dbReference type="SUPFAM" id="SSF160964">
    <property type="entry name" value="MalF N-terminal region-like"/>
    <property type="match status" value="1"/>
</dbReference>
<keyword evidence="3" id="KW-1003">Cell membrane</keyword>
<dbReference type="Proteomes" id="UP000320209">
    <property type="component" value="Unassembled WGS sequence"/>
</dbReference>
<dbReference type="InterPro" id="IPR035906">
    <property type="entry name" value="MetI-like_sf"/>
</dbReference>
<dbReference type="EMBL" id="VFOV01000001">
    <property type="protein sequence ID" value="TQL67818.1"/>
    <property type="molecule type" value="Genomic_DNA"/>
</dbReference>
<evidence type="ECO:0000256" key="7">
    <source>
        <dbReference type="RuleBase" id="RU363032"/>
    </source>
</evidence>
<evidence type="ECO:0000256" key="3">
    <source>
        <dbReference type="ARBA" id="ARBA00022475"/>
    </source>
</evidence>
<feature type="transmembrane region" description="Helical" evidence="7">
    <location>
        <begin position="266"/>
        <end position="288"/>
    </location>
</feature>
<gene>
    <name evidence="9" type="ORF">FB381_1705</name>
</gene>
<dbReference type="InterPro" id="IPR051393">
    <property type="entry name" value="ABC_transporter_permease"/>
</dbReference>
<dbReference type="CDD" id="cd06261">
    <property type="entry name" value="TM_PBP2"/>
    <property type="match status" value="1"/>
</dbReference>
<dbReference type="PROSITE" id="PS50928">
    <property type="entry name" value="ABC_TM1"/>
    <property type="match status" value="1"/>
</dbReference>
<keyword evidence="10" id="KW-1185">Reference proteome</keyword>
<evidence type="ECO:0000313" key="9">
    <source>
        <dbReference type="EMBL" id="TQL67818.1"/>
    </source>
</evidence>
<dbReference type="AlphaFoldDB" id="A0A543A5J2"/>